<reference evidence="2 3" key="1">
    <citation type="submission" date="2018-02" db="EMBL/GenBank/DDBJ databases">
        <title>The genomes of Aspergillus section Nigri reveals drivers in fungal speciation.</title>
        <authorList>
            <consortium name="DOE Joint Genome Institute"/>
            <person name="Vesth T.C."/>
            <person name="Nybo J."/>
            <person name="Theobald S."/>
            <person name="Brandl J."/>
            <person name="Frisvad J.C."/>
            <person name="Nielsen K.F."/>
            <person name="Lyhne E.K."/>
            <person name="Kogle M.E."/>
            <person name="Kuo A."/>
            <person name="Riley R."/>
            <person name="Clum A."/>
            <person name="Nolan M."/>
            <person name="Lipzen A."/>
            <person name="Salamov A."/>
            <person name="Henrissat B."/>
            <person name="Wiebenga A."/>
            <person name="De vries R.P."/>
            <person name="Grigoriev I.V."/>
            <person name="Mortensen U.H."/>
            <person name="Andersen M.R."/>
            <person name="Baker S.E."/>
        </authorList>
    </citation>
    <scope>NUCLEOTIDE SEQUENCE [LARGE SCALE GENOMIC DNA]</scope>
    <source>
        <strain evidence="2 3">CBS 121057</strain>
    </source>
</reference>
<evidence type="ECO:0000256" key="1">
    <source>
        <dbReference type="SAM" id="MobiDB-lite"/>
    </source>
</evidence>
<gene>
    <name evidence="2" type="ORF">BO78DRAFT_417756</name>
</gene>
<feature type="region of interest" description="Disordered" evidence="1">
    <location>
        <begin position="1"/>
        <end position="72"/>
    </location>
</feature>
<proteinExistence type="predicted"/>
<feature type="region of interest" description="Disordered" evidence="1">
    <location>
        <begin position="127"/>
        <end position="161"/>
    </location>
</feature>
<evidence type="ECO:0000313" key="2">
    <source>
        <dbReference type="EMBL" id="PYI07383.1"/>
    </source>
</evidence>
<feature type="compositionally biased region" description="Basic and acidic residues" evidence="1">
    <location>
        <begin position="151"/>
        <end position="161"/>
    </location>
</feature>
<feature type="compositionally biased region" description="Polar residues" evidence="1">
    <location>
        <begin position="1"/>
        <end position="11"/>
    </location>
</feature>
<name>A0A319FIS3_ASPSB</name>
<dbReference type="Proteomes" id="UP000248423">
    <property type="component" value="Unassembled WGS sequence"/>
</dbReference>
<dbReference type="EMBL" id="KZ826342">
    <property type="protein sequence ID" value="PYI07383.1"/>
    <property type="molecule type" value="Genomic_DNA"/>
</dbReference>
<sequence>MEGHTQSTQSDFVIHPVHAPDQDAHVLPNGLPDQQDHLPQEDWDAQYIEDGIPNRQTGGGSQPRRAGDSIDNPIEIDIISILDLYSDTNSPHDPRPADYIDDTTTNYCASIWSSGSEPCSTPLRRSGDGIDTPIHIDDTTSAIDSDGGMDIPHDRRSNDKTDDQVPIIKTINGHITLQRGRCDTCHNIVSYILLGCGHLHCLDCFTRDFHRAVLDEADNNETIAQGMLTARVVKPQCPRCKEHLRGNYVNAGDHDTFAALCVPLQCPASDHRGCFLEGYMLHANMVRLA</sequence>
<dbReference type="AlphaFoldDB" id="A0A319FIS3"/>
<keyword evidence="3" id="KW-1185">Reference proteome</keyword>
<organism evidence="2 3">
    <name type="scientific">Aspergillus sclerotiicarbonarius (strain CBS 121057 / IBT 28362)</name>
    <dbReference type="NCBI Taxonomy" id="1448318"/>
    <lineage>
        <taxon>Eukaryota</taxon>
        <taxon>Fungi</taxon>
        <taxon>Dikarya</taxon>
        <taxon>Ascomycota</taxon>
        <taxon>Pezizomycotina</taxon>
        <taxon>Eurotiomycetes</taxon>
        <taxon>Eurotiomycetidae</taxon>
        <taxon>Eurotiales</taxon>
        <taxon>Aspergillaceae</taxon>
        <taxon>Aspergillus</taxon>
        <taxon>Aspergillus subgen. Circumdati</taxon>
    </lineage>
</organism>
<dbReference type="VEuPathDB" id="FungiDB:BO78DRAFT_417756"/>
<protein>
    <recommendedName>
        <fullName evidence="4">RING-type domain-containing protein</fullName>
    </recommendedName>
</protein>
<evidence type="ECO:0008006" key="4">
    <source>
        <dbReference type="Google" id="ProtNLM"/>
    </source>
</evidence>
<accession>A0A319FIS3</accession>
<evidence type="ECO:0000313" key="3">
    <source>
        <dbReference type="Proteomes" id="UP000248423"/>
    </source>
</evidence>